<gene>
    <name evidence="1" type="ORF">Afil01_28620</name>
</gene>
<comment type="caution">
    <text evidence="1">The sequence shown here is derived from an EMBL/GenBank/DDBJ whole genome shotgun (WGS) entry which is preliminary data.</text>
</comment>
<accession>A0A9W6SJ75</accession>
<name>A0A9W6SJ75_9ACTN</name>
<sequence>MLRHVTPHDRVAVVVPRVDSGPHMPLLLYPALAAQARGARIHRLDWDAPPELQTRPELKGPWVTGQVAPVLDEIGPHTTPLLIGSSLGSRAAALAAERGLPAVWITPTLTTDDWVPDALAKATKPFLLVGGTADPFWDARLARELSPHVIEVDGADHAMMLPGPLKASADVLAQVVTCVEAFLDEVVWP</sequence>
<dbReference type="SUPFAM" id="SSF53474">
    <property type="entry name" value="alpha/beta-Hydrolases"/>
    <property type="match status" value="1"/>
</dbReference>
<dbReference type="AlphaFoldDB" id="A0A9W6SJ75"/>
<evidence type="ECO:0008006" key="3">
    <source>
        <dbReference type="Google" id="ProtNLM"/>
    </source>
</evidence>
<evidence type="ECO:0000313" key="2">
    <source>
        <dbReference type="Proteomes" id="UP001165079"/>
    </source>
</evidence>
<protein>
    <recommendedName>
        <fullName evidence="3">Alpha/beta hydrolase</fullName>
    </recommendedName>
</protein>
<dbReference type="Gene3D" id="3.40.50.1820">
    <property type="entry name" value="alpha/beta hydrolase"/>
    <property type="match status" value="1"/>
</dbReference>
<proteinExistence type="predicted"/>
<organism evidence="1 2">
    <name type="scientific">Actinorhabdospora filicis</name>
    <dbReference type="NCBI Taxonomy" id="1785913"/>
    <lineage>
        <taxon>Bacteria</taxon>
        <taxon>Bacillati</taxon>
        <taxon>Actinomycetota</taxon>
        <taxon>Actinomycetes</taxon>
        <taxon>Micromonosporales</taxon>
        <taxon>Micromonosporaceae</taxon>
        <taxon>Actinorhabdospora</taxon>
    </lineage>
</organism>
<dbReference type="InterPro" id="IPR029058">
    <property type="entry name" value="AB_hydrolase_fold"/>
</dbReference>
<dbReference type="EMBL" id="BSTX01000002">
    <property type="protein sequence ID" value="GLZ78055.1"/>
    <property type="molecule type" value="Genomic_DNA"/>
</dbReference>
<keyword evidence="2" id="KW-1185">Reference proteome</keyword>
<evidence type="ECO:0000313" key="1">
    <source>
        <dbReference type="EMBL" id="GLZ78055.1"/>
    </source>
</evidence>
<reference evidence="1" key="1">
    <citation type="submission" date="2023-03" db="EMBL/GenBank/DDBJ databases">
        <title>Actinorhabdospora filicis NBRC 111898.</title>
        <authorList>
            <person name="Ichikawa N."/>
            <person name="Sato H."/>
            <person name="Tonouchi N."/>
        </authorList>
    </citation>
    <scope>NUCLEOTIDE SEQUENCE</scope>
    <source>
        <strain evidence="1">NBRC 111898</strain>
    </source>
</reference>
<dbReference type="Proteomes" id="UP001165079">
    <property type="component" value="Unassembled WGS sequence"/>
</dbReference>